<keyword evidence="4 10" id="KW-0863">Zinc-finger</keyword>
<name>A0A292PZ26_9PEZI</name>
<evidence type="ECO:0000256" key="11">
    <source>
        <dbReference type="RuleBase" id="RU003474"/>
    </source>
</evidence>
<dbReference type="SMART" id="SM00661">
    <property type="entry name" value="RPOL9"/>
    <property type="match status" value="1"/>
</dbReference>
<evidence type="ECO:0000256" key="5">
    <source>
        <dbReference type="ARBA" id="ARBA00022833"/>
    </source>
</evidence>
<keyword evidence="6 8" id="KW-0804">Transcription</keyword>
<reference evidence="13" key="1">
    <citation type="submission" date="2015-10" db="EMBL/GenBank/DDBJ databases">
        <authorList>
            <person name="Regsiter A."/>
            <person name="william w."/>
        </authorList>
    </citation>
    <scope>NUCLEOTIDE SEQUENCE</scope>
    <source>
        <strain evidence="13">Montdore</strain>
    </source>
</reference>
<feature type="binding site" evidence="9">
    <location>
        <position position="27"/>
    </location>
    <ligand>
        <name>Zn(2+)</name>
        <dbReference type="ChEBI" id="CHEBI:29105"/>
        <label>1</label>
    </ligand>
</feature>
<evidence type="ECO:0000259" key="12">
    <source>
        <dbReference type="PROSITE" id="PS51133"/>
    </source>
</evidence>
<evidence type="ECO:0000256" key="10">
    <source>
        <dbReference type="PIRSR" id="PIRSR005586-2"/>
    </source>
</evidence>
<dbReference type="GO" id="GO:0006386">
    <property type="term" value="P:termination of RNA polymerase III transcription"/>
    <property type="evidence" value="ECO:0007669"/>
    <property type="project" value="UniProtKB-ARBA"/>
</dbReference>
<dbReference type="GO" id="GO:0008270">
    <property type="term" value="F:zinc ion binding"/>
    <property type="evidence" value="ECO:0007669"/>
    <property type="project" value="UniProtKB-KW"/>
</dbReference>
<evidence type="ECO:0000256" key="4">
    <source>
        <dbReference type="ARBA" id="ARBA00022771"/>
    </source>
</evidence>
<keyword evidence="2 8" id="KW-0240">DNA-directed RNA polymerase</keyword>
<dbReference type="PANTHER" id="PTHR11239">
    <property type="entry name" value="DNA-DIRECTED RNA POLYMERASE"/>
    <property type="match status" value="1"/>
</dbReference>
<feature type="zinc finger region" description="C4-type" evidence="10">
    <location>
        <begin position="5"/>
        <end position="30"/>
    </location>
</feature>
<dbReference type="SUPFAM" id="SSF57783">
    <property type="entry name" value="Zinc beta-ribbon"/>
    <property type="match status" value="1"/>
</dbReference>
<keyword evidence="5 9" id="KW-0862">Zinc</keyword>
<dbReference type="SMART" id="SM00440">
    <property type="entry name" value="ZnF_C2C2"/>
    <property type="match status" value="1"/>
</dbReference>
<evidence type="ECO:0000313" key="13">
    <source>
        <dbReference type="EMBL" id="CUS12819.1"/>
    </source>
</evidence>
<feature type="domain" description="TFIIS-type" evidence="12">
    <location>
        <begin position="77"/>
        <end position="119"/>
    </location>
</feature>
<comment type="similarity">
    <text evidence="8 11">Belongs to the archaeal rpoM/eukaryotic RPA12/RPB9/RPC11 RNA polymerase family.</text>
</comment>
<comment type="subcellular location">
    <subcellularLocation>
        <location evidence="1 8">Nucleus</location>
    </subcellularLocation>
</comment>
<evidence type="ECO:0000256" key="2">
    <source>
        <dbReference type="ARBA" id="ARBA00022478"/>
    </source>
</evidence>
<dbReference type="GO" id="GO:0005666">
    <property type="term" value="C:RNA polymerase III complex"/>
    <property type="evidence" value="ECO:0007669"/>
    <property type="project" value="TreeGrafter"/>
</dbReference>
<dbReference type="PANTHER" id="PTHR11239:SF12">
    <property type="entry name" value="DNA-DIRECTED RNA POLYMERASE III SUBUNIT RPC10"/>
    <property type="match status" value="1"/>
</dbReference>
<dbReference type="GO" id="GO:0003899">
    <property type="term" value="F:DNA-directed RNA polymerase activity"/>
    <property type="evidence" value="ECO:0007669"/>
    <property type="project" value="InterPro"/>
</dbReference>
<dbReference type="PIRSF" id="PIRSF005586">
    <property type="entry name" value="RNApol_RpoM"/>
    <property type="match status" value="1"/>
</dbReference>
<dbReference type="PROSITE" id="PS51133">
    <property type="entry name" value="ZF_TFIIS_2"/>
    <property type="match status" value="1"/>
</dbReference>
<dbReference type="InterPro" id="IPR034014">
    <property type="entry name" value="Zn_ribbon_RPC11_C"/>
</dbReference>
<feature type="binding site" evidence="9">
    <location>
        <position position="86"/>
    </location>
    <ligand>
        <name>Zn(2+)</name>
        <dbReference type="ChEBI" id="CHEBI:29105"/>
        <label>2</label>
    </ligand>
</feature>
<dbReference type="AlphaFoldDB" id="A0A292PZ26"/>
<dbReference type="GO" id="GO:0003676">
    <property type="term" value="F:nucleic acid binding"/>
    <property type="evidence" value="ECO:0007669"/>
    <property type="project" value="InterPro"/>
</dbReference>
<comment type="function">
    <text evidence="8">DNA-dependent RNA polymerase catalyzes the transcription of DNA into RNA using the four ribonucleoside triphosphates as substrates.</text>
</comment>
<keyword evidence="7 8" id="KW-0539">Nucleus</keyword>
<dbReference type="InterPro" id="IPR012164">
    <property type="entry name" value="Rpa12/Rpb9/Rpc10/TFS"/>
</dbReference>
<proteinExistence type="inferred from homology"/>
<keyword evidence="14" id="KW-1185">Reference proteome</keyword>
<dbReference type="CDD" id="cd10509">
    <property type="entry name" value="Zn-ribbon_RPC11"/>
    <property type="match status" value="1"/>
</dbReference>
<evidence type="ECO:0000256" key="6">
    <source>
        <dbReference type="ARBA" id="ARBA00023163"/>
    </source>
</evidence>
<feature type="binding site" evidence="9">
    <location>
        <position position="30"/>
    </location>
    <ligand>
        <name>Zn(2+)</name>
        <dbReference type="ChEBI" id="CHEBI:29105"/>
        <label>1</label>
    </ligand>
</feature>
<dbReference type="Pfam" id="PF01096">
    <property type="entry name" value="Zn_ribbon_TFIIS"/>
    <property type="match status" value="1"/>
</dbReference>
<evidence type="ECO:0000256" key="1">
    <source>
        <dbReference type="ARBA" id="ARBA00004123"/>
    </source>
</evidence>
<feature type="binding site" evidence="9">
    <location>
        <position position="5"/>
    </location>
    <ligand>
        <name>Zn(2+)</name>
        <dbReference type="ChEBI" id="CHEBI:29105"/>
        <label>1</label>
    </ligand>
</feature>
<evidence type="ECO:0000256" key="7">
    <source>
        <dbReference type="ARBA" id="ARBA00023242"/>
    </source>
</evidence>
<gene>
    <name evidence="13" type="ORF">GSTUAT00003092001</name>
</gene>
<feature type="binding site" evidence="9">
    <location>
        <position position="81"/>
    </location>
    <ligand>
        <name>Zn(2+)</name>
        <dbReference type="ChEBI" id="CHEBI:29105"/>
        <label>2</label>
    </ligand>
</feature>
<evidence type="ECO:0000256" key="3">
    <source>
        <dbReference type="ARBA" id="ARBA00022723"/>
    </source>
</evidence>
<dbReference type="FunFam" id="2.20.25.10:FF:000005">
    <property type="entry name" value="DNA-directed RNA polymerase subunit"/>
    <property type="match status" value="1"/>
</dbReference>
<feature type="binding site" evidence="9">
    <location>
        <position position="111"/>
    </location>
    <ligand>
        <name>Zn(2+)</name>
        <dbReference type="ChEBI" id="CHEBI:29105"/>
        <label>2</label>
    </ligand>
</feature>
<feature type="binding site" evidence="9">
    <location>
        <position position="8"/>
    </location>
    <ligand>
        <name>Zn(2+)</name>
        <dbReference type="ChEBI" id="CHEBI:29105"/>
        <label>1</label>
    </ligand>
</feature>
<dbReference type="InterPro" id="IPR001222">
    <property type="entry name" value="Znf_TFIIS"/>
</dbReference>
<dbReference type="EMBL" id="LN890983">
    <property type="protein sequence ID" value="CUS12819.1"/>
    <property type="molecule type" value="Genomic_DNA"/>
</dbReference>
<evidence type="ECO:0000256" key="8">
    <source>
        <dbReference type="PIRNR" id="PIRNR005586"/>
    </source>
</evidence>
<organism evidence="13 14">
    <name type="scientific">Tuber aestivum</name>
    <name type="common">summer truffle</name>
    <dbReference type="NCBI Taxonomy" id="59557"/>
    <lineage>
        <taxon>Eukaryota</taxon>
        <taxon>Fungi</taxon>
        <taxon>Dikarya</taxon>
        <taxon>Ascomycota</taxon>
        <taxon>Pezizomycotina</taxon>
        <taxon>Pezizomycetes</taxon>
        <taxon>Pezizales</taxon>
        <taxon>Tuberaceae</taxon>
        <taxon>Tuber</taxon>
    </lineage>
</organism>
<dbReference type="InterPro" id="IPR001529">
    <property type="entry name" value="Zn_ribbon_RPB9"/>
</dbReference>
<dbReference type="Pfam" id="PF02150">
    <property type="entry name" value="Zn_ribbon_RPB9"/>
    <property type="match status" value="1"/>
</dbReference>
<protein>
    <recommendedName>
        <fullName evidence="8">DNA-directed RNA polymerase subunit</fullName>
    </recommendedName>
</protein>
<evidence type="ECO:0000256" key="9">
    <source>
        <dbReference type="PIRSR" id="PIRSR005586-1"/>
    </source>
</evidence>
<accession>A0A292PZ26</accession>
<dbReference type="Gene3D" id="2.20.25.10">
    <property type="match status" value="1"/>
</dbReference>
<evidence type="ECO:0000313" key="14">
    <source>
        <dbReference type="Proteomes" id="UP001412239"/>
    </source>
</evidence>
<sequence>MLLFCPQCSNTLTVSRAPETGTNRLECRTCPYQFLLDQAYYERKSMKRKEVEDVLGGEGAWDNVDQTDGKSSLPSLPKAQCPVDECGGTRAYFYMVQIRSADEPMTTFYKCVSCSHKWREN</sequence>
<keyword evidence="3 9" id="KW-0479">Metal-binding</keyword>
<feature type="binding site" evidence="9">
    <location>
        <position position="114"/>
    </location>
    <ligand>
        <name>Zn(2+)</name>
        <dbReference type="ChEBI" id="CHEBI:29105"/>
        <label>2</label>
    </ligand>
</feature>
<dbReference type="Proteomes" id="UP001412239">
    <property type="component" value="Unassembled WGS sequence"/>
</dbReference>